<accession>A0A6C0EIW8</accession>
<sequence length="182" mass="21278">MSIKCVVIEKNASLCETKIKDIKIEDLYKKCGFKSTKDFFCQASWLTDDDKNKIYLYGKKTGRANSENKYDLPPPVDSDLFFGNMLLIMESQEENKYVDLTLEKWNKIYEKLFGGFEDLGSEDEEEDELADVPDEMKTKQGYLKDDFVVDDEEEIDDEDYDDLDIESELSEECYIYSDDDEN</sequence>
<name>A0A6C0EIW8_9ZZZZ</name>
<evidence type="ECO:0000313" key="1">
    <source>
        <dbReference type="EMBL" id="QHT28290.1"/>
    </source>
</evidence>
<dbReference type="EMBL" id="MN738854">
    <property type="protein sequence ID" value="QHT28290.1"/>
    <property type="molecule type" value="Genomic_DNA"/>
</dbReference>
<protein>
    <submittedName>
        <fullName evidence="1">Uncharacterized protein</fullName>
    </submittedName>
</protein>
<organism evidence="1">
    <name type="scientific">viral metagenome</name>
    <dbReference type="NCBI Taxonomy" id="1070528"/>
    <lineage>
        <taxon>unclassified sequences</taxon>
        <taxon>metagenomes</taxon>
        <taxon>organismal metagenomes</taxon>
    </lineage>
</organism>
<proteinExistence type="predicted"/>
<reference evidence="1" key="1">
    <citation type="journal article" date="2020" name="Nature">
        <title>Giant virus diversity and host interactions through global metagenomics.</title>
        <authorList>
            <person name="Schulz F."/>
            <person name="Roux S."/>
            <person name="Paez-Espino D."/>
            <person name="Jungbluth S."/>
            <person name="Walsh D.A."/>
            <person name="Denef V.J."/>
            <person name="McMahon K.D."/>
            <person name="Konstantinidis K.T."/>
            <person name="Eloe-Fadrosh E.A."/>
            <person name="Kyrpides N.C."/>
            <person name="Woyke T."/>
        </authorList>
    </citation>
    <scope>NUCLEOTIDE SEQUENCE</scope>
    <source>
        <strain evidence="1">GVMAG-M-3300001348-25</strain>
    </source>
</reference>
<dbReference type="AlphaFoldDB" id="A0A6C0EIW8"/>